<dbReference type="PROSITE" id="PS51257">
    <property type="entry name" value="PROKAR_LIPOPROTEIN"/>
    <property type="match status" value="1"/>
</dbReference>
<evidence type="ECO:0000313" key="8">
    <source>
        <dbReference type="EMBL" id="QOW60203.1"/>
    </source>
</evidence>
<dbReference type="RefSeq" id="WP_024468630.1">
    <property type="nucleotide sequence ID" value="NZ_CP061839.1"/>
</dbReference>
<dbReference type="AlphaFoldDB" id="A0A7S6WN44"/>
<evidence type="ECO:0000256" key="4">
    <source>
        <dbReference type="ARBA" id="ARBA00022967"/>
    </source>
</evidence>
<keyword evidence="4" id="KW-1278">Translocase</keyword>
<evidence type="ECO:0000256" key="5">
    <source>
        <dbReference type="ARBA" id="ARBA00022989"/>
    </source>
</evidence>
<dbReference type="Pfam" id="PF02508">
    <property type="entry name" value="Rnf-Nqr"/>
    <property type="match status" value="1"/>
</dbReference>
<evidence type="ECO:0000256" key="6">
    <source>
        <dbReference type="ARBA" id="ARBA00023136"/>
    </source>
</evidence>
<evidence type="ECO:0000256" key="3">
    <source>
        <dbReference type="ARBA" id="ARBA00022692"/>
    </source>
</evidence>
<keyword evidence="5 7" id="KW-1133">Transmembrane helix</keyword>
<reference evidence="8 9" key="1">
    <citation type="submission" date="2020-09" db="EMBL/GenBank/DDBJ databases">
        <title>Characterization of Treponema spp. from bovine digital dermatitis in Korea.</title>
        <authorList>
            <person name="Espiritu H.M."/>
            <person name="Cho Y.I."/>
            <person name="Mamuad L."/>
        </authorList>
    </citation>
    <scope>NUCLEOTIDE SEQUENCE [LARGE SCALE GENOMIC DNA]</scope>
    <source>
        <strain evidence="8 9">KS1</strain>
    </source>
</reference>
<feature type="transmembrane region" description="Helical" evidence="7">
    <location>
        <begin position="161"/>
        <end position="184"/>
    </location>
</feature>
<dbReference type="GO" id="GO:0012505">
    <property type="term" value="C:endomembrane system"/>
    <property type="evidence" value="ECO:0007669"/>
    <property type="project" value="UniProtKB-SubCell"/>
</dbReference>
<feature type="transmembrane region" description="Helical" evidence="7">
    <location>
        <begin position="24"/>
        <end position="47"/>
    </location>
</feature>
<name>A0A7S6WN44_9SPIR</name>
<dbReference type="InterPro" id="IPR003667">
    <property type="entry name" value="NqrDE/RnfAE"/>
</dbReference>
<dbReference type="EMBL" id="CP061839">
    <property type="protein sequence ID" value="QOW60203.1"/>
    <property type="molecule type" value="Genomic_DNA"/>
</dbReference>
<dbReference type="Proteomes" id="UP000593915">
    <property type="component" value="Chromosome"/>
</dbReference>
<evidence type="ECO:0000313" key="9">
    <source>
        <dbReference type="Proteomes" id="UP000593915"/>
    </source>
</evidence>
<proteinExistence type="predicted"/>
<gene>
    <name evidence="8" type="ORF">IFE08_10220</name>
</gene>
<evidence type="ECO:0000256" key="2">
    <source>
        <dbReference type="ARBA" id="ARBA00022448"/>
    </source>
</evidence>
<comment type="subcellular location">
    <subcellularLocation>
        <location evidence="1">Endomembrane system</location>
        <topology evidence="1">Multi-pass membrane protein</topology>
    </subcellularLocation>
</comment>
<keyword evidence="6 7" id="KW-0472">Membrane</keyword>
<organism evidence="8 9">
    <name type="scientific">Treponema pedis</name>
    <dbReference type="NCBI Taxonomy" id="409322"/>
    <lineage>
        <taxon>Bacteria</taxon>
        <taxon>Pseudomonadati</taxon>
        <taxon>Spirochaetota</taxon>
        <taxon>Spirochaetia</taxon>
        <taxon>Spirochaetales</taxon>
        <taxon>Treponemataceae</taxon>
        <taxon>Treponema</taxon>
    </lineage>
</organism>
<evidence type="ECO:0000256" key="7">
    <source>
        <dbReference type="SAM" id="Phobius"/>
    </source>
</evidence>
<accession>A0A7S6WN44</accession>
<feature type="transmembrane region" description="Helical" evidence="7">
    <location>
        <begin position="89"/>
        <end position="107"/>
    </location>
</feature>
<keyword evidence="3 7" id="KW-0812">Transmembrane</keyword>
<dbReference type="GO" id="GO:0016020">
    <property type="term" value="C:membrane"/>
    <property type="evidence" value="ECO:0007669"/>
    <property type="project" value="InterPro"/>
</dbReference>
<evidence type="ECO:0000256" key="1">
    <source>
        <dbReference type="ARBA" id="ARBA00004127"/>
    </source>
</evidence>
<feature type="transmembrane region" description="Helical" evidence="7">
    <location>
        <begin position="59"/>
        <end position="83"/>
    </location>
</feature>
<feature type="transmembrane region" description="Helical" evidence="7">
    <location>
        <begin position="119"/>
        <end position="141"/>
    </location>
</feature>
<keyword evidence="2" id="KW-0813">Transport</keyword>
<protein>
    <submittedName>
        <fullName evidence="8">Uncharacterized protein</fullName>
    </submittedName>
</protein>
<sequence length="196" mass="21611">MIQNKTMTPFMLGLCPLIPASSNFAYGLVFSGCVWVIFFSGLLAEIITEMLGLKKSKEIFIKTFIAAAAAFLNFLLQGLFPIIQGSIQLYIYILGFSYIILLSLEDYHDNVESLEFPLAYSVLALSLSLLREIFAFGTLSIPSPSGFLTLNLPYFAENPPMRFLGTTAGAFILSALAAWIILSIKRGSILPFRSVK</sequence>